<name>A0A9Q1GVV1_9CARY</name>
<organism evidence="2 3">
    <name type="scientific">Carnegiea gigantea</name>
    <dbReference type="NCBI Taxonomy" id="171969"/>
    <lineage>
        <taxon>Eukaryota</taxon>
        <taxon>Viridiplantae</taxon>
        <taxon>Streptophyta</taxon>
        <taxon>Embryophyta</taxon>
        <taxon>Tracheophyta</taxon>
        <taxon>Spermatophyta</taxon>
        <taxon>Magnoliopsida</taxon>
        <taxon>eudicotyledons</taxon>
        <taxon>Gunneridae</taxon>
        <taxon>Pentapetalae</taxon>
        <taxon>Caryophyllales</taxon>
        <taxon>Cactineae</taxon>
        <taxon>Cactaceae</taxon>
        <taxon>Cactoideae</taxon>
        <taxon>Echinocereeae</taxon>
        <taxon>Carnegiea</taxon>
    </lineage>
</organism>
<dbReference type="OrthoDB" id="5279713at2759"/>
<dbReference type="SUPFAM" id="SSF52058">
    <property type="entry name" value="L domain-like"/>
    <property type="match status" value="1"/>
</dbReference>
<keyword evidence="3" id="KW-1185">Reference proteome</keyword>
<evidence type="ECO:0000259" key="1">
    <source>
        <dbReference type="Pfam" id="PF25019"/>
    </source>
</evidence>
<reference evidence="2" key="1">
    <citation type="submission" date="2022-04" db="EMBL/GenBank/DDBJ databases">
        <title>Carnegiea gigantea Genome sequencing and assembly v2.</title>
        <authorList>
            <person name="Copetti D."/>
            <person name="Sanderson M.J."/>
            <person name="Burquez A."/>
            <person name="Wojciechowski M.F."/>
        </authorList>
    </citation>
    <scope>NUCLEOTIDE SEQUENCE</scope>
    <source>
        <strain evidence="2">SGP5-SGP5p</strain>
        <tissue evidence="2">Aerial part</tissue>
    </source>
</reference>
<comment type="caution">
    <text evidence="2">The sequence shown here is derived from an EMBL/GenBank/DDBJ whole genome shotgun (WGS) entry which is preliminary data.</text>
</comment>
<accession>A0A9Q1GVV1</accession>
<dbReference type="Proteomes" id="UP001153076">
    <property type="component" value="Unassembled WGS sequence"/>
</dbReference>
<sequence>MYFKQLPTHIGKLLNLRHLHTSSEFFRFKPMPSVMGCLTSLVTLSHFTVGDMVEPHALDKLIRTERKPVTAELCDLSTLSDLRGKLTENCKAPTLRLGRQTSELNWDIVEMNLALNGRPETFGKHDEKLLEGLQALPPNLQKLGIDCYGGERFPRLDKLRSLNLIDIELMYCEGCQNLPCFSQFPFLKCLYIEHVPEVEYMDDELQHSASSSEAVVATKLFFPSLEELRISEMFSLKGWWRKSRAPMKVGHDPETTFLWPSSQKLMKLSLIDCPSLRCIPPCPVNIKELKLVKAYEELAPLKLMSVVPVTAAASISRSQYKLETLSTKILKDSDLLNLSTHREAFINLYSIKTLKFEECCNFTSLFGALECLTTL</sequence>
<dbReference type="InterPro" id="IPR032675">
    <property type="entry name" value="LRR_dom_sf"/>
</dbReference>
<proteinExistence type="predicted"/>
<evidence type="ECO:0000313" key="2">
    <source>
        <dbReference type="EMBL" id="KAJ8426331.1"/>
    </source>
</evidence>
<dbReference type="EMBL" id="JAKOGI010001311">
    <property type="protein sequence ID" value="KAJ8426331.1"/>
    <property type="molecule type" value="Genomic_DNA"/>
</dbReference>
<dbReference type="InterPro" id="IPR056789">
    <property type="entry name" value="LRR_R13L1-DRL21"/>
</dbReference>
<dbReference type="AlphaFoldDB" id="A0A9Q1GVV1"/>
<feature type="domain" description="R13L1/DRL21-like LRR repeat region" evidence="1">
    <location>
        <begin position="119"/>
        <end position="194"/>
    </location>
</feature>
<dbReference type="Pfam" id="PF25019">
    <property type="entry name" value="LRR_R13L1-DRL21"/>
    <property type="match status" value="1"/>
</dbReference>
<gene>
    <name evidence="2" type="ORF">Cgig2_009367</name>
</gene>
<protein>
    <recommendedName>
        <fullName evidence="1">R13L1/DRL21-like LRR repeat region domain-containing protein</fullName>
    </recommendedName>
</protein>
<dbReference type="PANTHER" id="PTHR47186:SF28">
    <property type="entry name" value="TIR-NBS-LRR TYPE DISEASE RESISTANCE-LIKE PROTEIN"/>
    <property type="match status" value="1"/>
</dbReference>
<dbReference type="Gene3D" id="3.80.10.10">
    <property type="entry name" value="Ribonuclease Inhibitor"/>
    <property type="match status" value="1"/>
</dbReference>
<dbReference type="PANTHER" id="PTHR47186">
    <property type="entry name" value="LEUCINE-RICH REPEAT-CONTAINING PROTEIN 57"/>
    <property type="match status" value="1"/>
</dbReference>
<evidence type="ECO:0000313" key="3">
    <source>
        <dbReference type="Proteomes" id="UP001153076"/>
    </source>
</evidence>